<keyword evidence="1" id="KW-0812">Transmembrane</keyword>
<evidence type="ECO:0000313" key="2">
    <source>
        <dbReference type="EMBL" id="KAK2977046.1"/>
    </source>
</evidence>
<gene>
    <name evidence="2" type="ORF">RJ640_007504</name>
</gene>
<dbReference type="PANTHER" id="PTHR36408:SF1">
    <property type="entry name" value="TRANSMEMBRANE PROTEIN"/>
    <property type="match status" value="1"/>
</dbReference>
<dbReference type="EMBL" id="JAVXUO010002014">
    <property type="protein sequence ID" value="KAK2977046.1"/>
    <property type="molecule type" value="Genomic_DNA"/>
</dbReference>
<accession>A0AA88R8A1</accession>
<evidence type="ECO:0000256" key="1">
    <source>
        <dbReference type="SAM" id="Phobius"/>
    </source>
</evidence>
<dbReference type="AlphaFoldDB" id="A0AA88R8A1"/>
<feature type="transmembrane region" description="Helical" evidence="1">
    <location>
        <begin position="125"/>
        <end position="142"/>
    </location>
</feature>
<reference evidence="2" key="1">
    <citation type="submission" date="2022-12" db="EMBL/GenBank/DDBJ databases">
        <title>Draft genome assemblies for two species of Escallonia (Escalloniales).</title>
        <authorList>
            <person name="Chanderbali A."/>
            <person name="Dervinis C."/>
            <person name="Anghel I."/>
            <person name="Soltis D."/>
            <person name="Soltis P."/>
            <person name="Zapata F."/>
        </authorList>
    </citation>
    <scope>NUCLEOTIDE SEQUENCE</scope>
    <source>
        <strain evidence="2">UCBG92.1500</strain>
        <tissue evidence="2">Leaf</tissue>
    </source>
</reference>
<dbReference type="Proteomes" id="UP001187471">
    <property type="component" value="Unassembled WGS sequence"/>
</dbReference>
<sequence>MSLTSQNLLNVPHSRISFYFNTTTTTTLLKTHNFPFKNPPQFQLLKIPSPQPFNFRPIHTHMGPLKAYESGQSAPKPETNIDAMLSLAEFLCLASSAVVSVGFAVTSAASGTQKPVFVWLGSRVLAWQCVLLVGGVVIGAVIRRRQWKRVCGDFSRPGGGSGVNLLERIEKLEEDLKSSATIIRVLSRQLEKLGIRFRVTRKALKDPIAETTALSQKNSEATRALAVQEDILEKELGEIQKVLLAMQEQQQKQLELILAIGKTGKLWESRREPSQDQAATETANSEAKMVKQIVSNPVEALAGQKQANIDRS</sequence>
<feature type="transmembrane region" description="Helical" evidence="1">
    <location>
        <begin position="83"/>
        <end position="105"/>
    </location>
</feature>
<evidence type="ECO:0000313" key="3">
    <source>
        <dbReference type="Proteomes" id="UP001187471"/>
    </source>
</evidence>
<name>A0AA88R8A1_9ASTE</name>
<dbReference type="PANTHER" id="PTHR36408">
    <property type="entry name" value="TRANSMEMBRANE PROTEIN"/>
    <property type="match status" value="1"/>
</dbReference>
<keyword evidence="3" id="KW-1185">Reference proteome</keyword>
<proteinExistence type="predicted"/>
<keyword evidence="1" id="KW-0472">Membrane</keyword>
<keyword evidence="1" id="KW-1133">Transmembrane helix</keyword>
<comment type="caution">
    <text evidence="2">The sequence shown here is derived from an EMBL/GenBank/DDBJ whole genome shotgun (WGS) entry which is preliminary data.</text>
</comment>
<organism evidence="2 3">
    <name type="scientific">Escallonia rubra</name>
    <dbReference type="NCBI Taxonomy" id="112253"/>
    <lineage>
        <taxon>Eukaryota</taxon>
        <taxon>Viridiplantae</taxon>
        <taxon>Streptophyta</taxon>
        <taxon>Embryophyta</taxon>
        <taxon>Tracheophyta</taxon>
        <taxon>Spermatophyta</taxon>
        <taxon>Magnoliopsida</taxon>
        <taxon>eudicotyledons</taxon>
        <taxon>Gunneridae</taxon>
        <taxon>Pentapetalae</taxon>
        <taxon>asterids</taxon>
        <taxon>campanulids</taxon>
        <taxon>Escalloniales</taxon>
        <taxon>Escalloniaceae</taxon>
        <taxon>Escallonia</taxon>
    </lineage>
</organism>
<dbReference type="GO" id="GO:0009941">
    <property type="term" value="C:chloroplast envelope"/>
    <property type="evidence" value="ECO:0007669"/>
    <property type="project" value="TreeGrafter"/>
</dbReference>
<protein>
    <submittedName>
        <fullName evidence="2">Uncharacterized protein</fullName>
    </submittedName>
</protein>